<dbReference type="EMBL" id="RKLR01000018">
    <property type="protein sequence ID" value="MBX0325684.1"/>
    <property type="molecule type" value="Genomic_DNA"/>
</dbReference>
<dbReference type="Proteomes" id="UP001430377">
    <property type="component" value="Unassembled WGS sequence"/>
</dbReference>
<feature type="compositionally biased region" description="Low complexity" evidence="12">
    <location>
        <begin position="653"/>
        <end position="666"/>
    </location>
</feature>
<protein>
    <recommendedName>
        <fullName evidence="9">DNA 3'-5' helicase</fullName>
        <ecNumber evidence="9">5.6.2.4</ecNumber>
    </recommendedName>
</protein>
<dbReference type="PANTHER" id="PTHR11070">
    <property type="entry name" value="UVRD / RECB / PCRA DNA HELICASE FAMILY MEMBER"/>
    <property type="match status" value="1"/>
</dbReference>
<dbReference type="PANTHER" id="PTHR11070:SF2">
    <property type="entry name" value="ATP-DEPENDENT DNA HELICASE SRS2"/>
    <property type="match status" value="1"/>
</dbReference>
<dbReference type="GO" id="GO:0000725">
    <property type="term" value="P:recombinational repair"/>
    <property type="evidence" value="ECO:0007669"/>
    <property type="project" value="TreeGrafter"/>
</dbReference>
<evidence type="ECO:0000256" key="2">
    <source>
        <dbReference type="ARBA" id="ARBA00022741"/>
    </source>
</evidence>
<dbReference type="Gene3D" id="1.10.10.160">
    <property type="match status" value="1"/>
</dbReference>
<feature type="compositionally biased region" description="Polar residues" evidence="12">
    <location>
        <begin position="375"/>
        <end position="385"/>
    </location>
</feature>
<gene>
    <name evidence="14" type="ORF">EGH21_21950</name>
</gene>
<feature type="region of interest" description="Disordered" evidence="12">
    <location>
        <begin position="653"/>
        <end position="675"/>
    </location>
</feature>
<evidence type="ECO:0000313" key="15">
    <source>
        <dbReference type="Proteomes" id="UP001430377"/>
    </source>
</evidence>
<keyword evidence="2 11" id="KW-0547">Nucleotide-binding</keyword>
<evidence type="ECO:0000313" key="14">
    <source>
        <dbReference type="EMBL" id="MBX0325684.1"/>
    </source>
</evidence>
<evidence type="ECO:0000256" key="9">
    <source>
        <dbReference type="ARBA" id="ARBA00034808"/>
    </source>
</evidence>
<evidence type="ECO:0000256" key="7">
    <source>
        <dbReference type="ARBA" id="ARBA00023235"/>
    </source>
</evidence>
<evidence type="ECO:0000256" key="8">
    <source>
        <dbReference type="ARBA" id="ARBA00034617"/>
    </source>
</evidence>
<dbReference type="InterPro" id="IPR014017">
    <property type="entry name" value="DNA_helicase_UvrD-like_C"/>
</dbReference>
<keyword evidence="7" id="KW-0413">Isomerase</keyword>
<dbReference type="InterPro" id="IPR000212">
    <property type="entry name" value="DNA_helicase_UvrD/REP"/>
</dbReference>
<dbReference type="Pfam" id="PF00580">
    <property type="entry name" value="UvrD-helicase"/>
    <property type="match status" value="1"/>
</dbReference>
<dbReference type="PROSITE" id="PS51198">
    <property type="entry name" value="UVRD_HELICASE_ATP_BIND"/>
    <property type="match status" value="1"/>
</dbReference>
<dbReference type="Pfam" id="PF13361">
    <property type="entry name" value="UvrD_C"/>
    <property type="match status" value="1"/>
</dbReference>
<evidence type="ECO:0000256" key="12">
    <source>
        <dbReference type="SAM" id="MobiDB-lite"/>
    </source>
</evidence>
<name>A0AAW4PWY0_9EURY</name>
<evidence type="ECO:0000256" key="11">
    <source>
        <dbReference type="PROSITE-ProRule" id="PRU00560"/>
    </source>
</evidence>
<evidence type="ECO:0000256" key="5">
    <source>
        <dbReference type="ARBA" id="ARBA00022840"/>
    </source>
</evidence>
<keyword evidence="5 11" id="KW-0067">ATP-binding</keyword>
<evidence type="ECO:0000256" key="1">
    <source>
        <dbReference type="ARBA" id="ARBA00009922"/>
    </source>
</evidence>
<dbReference type="InterPro" id="IPR013986">
    <property type="entry name" value="DExx_box_DNA_helicase_dom_sf"/>
</dbReference>
<keyword evidence="3 11" id="KW-0378">Hydrolase</keyword>
<comment type="caution">
    <text evidence="14">The sequence shown here is derived from an EMBL/GenBank/DDBJ whole genome shotgun (WGS) entry which is preliminary data.</text>
</comment>
<dbReference type="RefSeq" id="WP_220620547.1">
    <property type="nucleotide sequence ID" value="NZ_RKLR01000018.1"/>
</dbReference>
<dbReference type="GO" id="GO:0005524">
    <property type="term" value="F:ATP binding"/>
    <property type="evidence" value="ECO:0007669"/>
    <property type="project" value="UniProtKB-UniRule"/>
</dbReference>
<proteinExistence type="inferred from homology"/>
<dbReference type="GO" id="GO:0003677">
    <property type="term" value="F:DNA binding"/>
    <property type="evidence" value="ECO:0007669"/>
    <property type="project" value="UniProtKB-KW"/>
</dbReference>
<keyword evidence="6" id="KW-0238">DNA-binding</keyword>
<dbReference type="SUPFAM" id="SSF52540">
    <property type="entry name" value="P-loop containing nucleoside triphosphate hydrolases"/>
    <property type="match status" value="1"/>
</dbReference>
<feature type="region of interest" description="Disordered" evidence="12">
    <location>
        <begin position="361"/>
        <end position="385"/>
    </location>
</feature>
<keyword evidence="15" id="KW-1185">Reference proteome</keyword>
<comment type="catalytic activity">
    <reaction evidence="10">
        <text>ATP + H2O = ADP + phosphate + H(+)</text>
        <dbReference type="Rhea" id="RHEA:13065"/>
        <dbReference type="ChEBI" id="CHEBI:15377"/>
        <dbReference type="ChEBI" id="CHEBI:15378"/>
        <dbReference type="ChEBI" id="CHEBI:30616"/>
        <dbReference type="ChEBI" id="CHEBI:43474"/>
        <dbReference type="ChEBI" id="CHEBI:456216"/>
        <dbReference type="EC" id="5.6.2.4"/>
    </reaction>
</comment>
<feature type="binding site" evidence="11">
    <location>
        <begin position="66"/>
        <end position="73"/>
    </location>
    <ligand>
        <name>ATP</name>
        <dbReference type="ChEBI" id="CHEBI:30616"/>
    </ligand>
</feature>
<evidence type="ECO:0000256" key="4">
    <source>
        <dbReference type="ARBA" id="ARBA00022806"/>
    </source>
</evidence>
<dbReference type="InterPro" id="IPR027417">
    <property type="entry name" value="P-loop_NTPase"/>
</dbReference>
<reference evidence="14 15" key="1">
    <citation type="submission" date="2021-06" db="EMBL/GenBank/DDBJ databases">
        <title>Halomicroarcula sp. a new haloarchaeum isolated from saline soil.</title>
        <authorList>
            <person name="Duran-Viseras A."/>
            <person name="Sanchez-Porro C."/>
            <person name="Ventosa A."/>
        </authorList>
    </citation>
    <scope>NUCLEOTIDE SEQUENCE [LARGE SCALE GENOMIC DNA]</scope>
    <source>
        <strain evidence="14 15">F13</strain>
    </source>
</reference>
<dbReference type="Gene3D" id="3.40.50.300">
    <property type="entry name" value="P-loop containing nucleotide triphosphate hydrolases"/>
    <property type="match status" value="2"/>
</dbReference>
<sequence>MREGDSLPEWWSRAVAAPGEVLSMPDGWEDMALPLDLVRRLPEKLRNAVIREGDVHPPTDSVRLNGPPGTGKTTQIALRLAVLIDVEGIDPAEMTVVTYRVDLADAVKRKLRAWGVVPDDAELEFFCTMHAAANRATGLLQRDPREAVRDGNLGNAMGYRERAFYCKKQDIQFYPPKNRPWEDTRGQLLLGLFDYMRNNLLDPTDEADVRQCPSYDDLREKWPGVDVQAEWEKYQDFKAQRGWHDFWELLEAALDGSSLPPTRVVVVDEYHDATPLMAAVAEKWFEHADTAIAAGDPLQVVNQYAGSHPRFFTERLDHLPEILLDRTYRVGEEHWQSATRMLQKEFTPPPVERTGRSELLTYNAPPIKPPEGRTSDWTTPSESTPGSPAWLYNEFIADTERSILYLARTRRWARGVSVALDRAGIIHDGQRGPGGWGWDGHRLDVFNALKKLERVPATYGDAHHGRGLDEYATDAADAINLRFTADEFAELLDHANARTLTLSRDDAEDLAAEHRREERVATIRDVEEIATSEFWQEYTTGAASVKRLTKGDLTDHDLKALRRALPRYDDVVEDTHHVRVLTIHASKGAEATDICCFDGITGKIAREMDRSEETRQNEARTWYVGLSRASERLHLMYDAFPGSIDHLPGNLAPQAAASARRQASEAMTDGGADDR</sequence>
<organism evidence="14 15">
    <name type="scientific">Haloarcula rubra</name>
    <dbReference type="NCBI Taxonomy" id="2487747"/>
    <lineage>
        <taxon>Archaea</taxon>
        <taxon>Methanobacteriati</taxon>
        <taxon>Methanobacteriota</taxon>
        <taxon>Stenosarchaea group</taxon>
        <taxon>Halobacteria</taxon>
        <taxon>Halobacteriales</taxon>
        <taxon>Haloarculaceae</taxon>
        <taxon>Haloarcula</taxon>
    </lineage>
</organism>
<dbReference type="EC" id="5.6.2.4" evidence="9"/>
<evidence type="ECO:0000256" key="6">
    <source>
        <dbReference type="ARBA" id="ARBA00023125"/>
    </source>
</evidence>
<evidence type="ECO:0000256" key="3">
    <source>
        <dbReference type="ARBA" id="ARBA00022801"/>
    </source>
</evidence>
<dbReference type="AlphaFoldDB" id="A0AAW4PWY0"/>
<feature type="domain" description="UvrD-like helicase ATP-binding" evidence="13">
    <location>
        <begin position="45"/>
        <end position="331"/>
    </location>
</feature>
<accession>A0AAW4PWY0</accession>
<comment type="similarity">
    <text evidence="1">Belongs to the helicase family. UvrD subfamily.</text>
</comment>
<keyword evidence="4 11" id="KW-0347">Helicase</keyword>
<evidence type="ECO:0000259" key="13">
    <source>
        <dbReference type="PROSITE" id="PS51198"/>
    </source>
</evidence>
<dbReference type="GO" id="GO:0043138">
    <property type="term" value="F:3'-5' DNA helicase activity"/>
    <property type="evidence" value="ECO:0007669"/>
    <property type="project" value="UniProtKB-EC"/>
</dbReference>
<dbReference type="GO" id="GO:0016787">
    <property type="term" value="F:hydrolase activity"/>
    <property type="evidence" value="ECO:0007669"/>
    <property type="project" value="UniProtKB-UniRule"/>
</dbReference>
<dbReference type="InterPro" id="IPR014016">
    <property type="entry name" value="UvrD-like_ATP-bd"/>
</dbReference>
<evidence type="ECO:0000256" key="10">
    <source>
        <dbReference type="ARBA" id="ARBA00048988"/>
    </source>
</evidence>
<comment type="catalytic activity">
    <reaction evidence="8">
        <text>Couples ATP hydrolysis with the unwinding of duplex DNA by translocating in the 3'-5' direction.</text>
        <dbReference type="EC" id="5.6.2.4"/>
    </reaction>
</comment>